<name>A0A8X6TKP0_NEPPI</name>
<reference evidence="1" key="1">
    <citation type="submission" date="2020-08" db="EMBL/GenBank/DDBJ databases">
        <title>Multicomponent nature underlies the extraordinary mechanical properties of spider dragline silk.</title>
        <authorList>
            <person name="Kono N."/>
            <person name="Nakamura H."/>
            <person name="Mori M."/>
            <person name="Yoshida Y."/>
            <person name="Ohtoshi R."/>
            <person name="Malay A.D."/>
            <person name="Moran D.A.P."/>
            <person name="Tomita M."/>
            <person name="Numata K."/>
            <person name="Arakawa K."/>
        </authorList>
    </citation>
    <scope>NUCLEOTIDE SEQUENCE</scope>
</reference>
<protein>
    <submittedName>
        <fullName evidence="1">Uncharacterized protein</fullName>
    </submittedName>
</protein>
<evidence type="ECO:0000313" key="1">
    <source>
        <dbReference type="EMBL" id="GFT20969.1"/>
    </source>
</evidence>
<dbReference type="Proteomes" id="UP000887013">
    <property type="component" value="Unassembled WGS sequence"/>
</dbReference>
<keyword evidence="2" id="KW-1185">Reference proteome</keyword>
<dbReference type="EMBL" id="BMAW01105789">
    <property type="protein sequence ID" value="GFT20969.1"/>
    <property type="molecule type" value="Genomic_DNA"/>
</dbReference>
<dbReference type="AlphaFoldDB" id="A0A8X6TKP0"/>
<accession>A0A8X6TKP0</accession>
<organism evidence="1 2">
    <name type="scientific">Nephila pilipes</name>
    <name type="common">Giant wood spider</name>
    <name type="synonym">Nephila maculata</name>
    <dbReference type="NCBI Taxonomy" id="299642"/>
    <lineage>
        <taxon>Eukaryota</taxon>
        <taxon>Metazoa</taxon>
        <taxon>Ecdysozoa</taxon>
        <taxon>Arthropoda</taxon>
        <taxon>Chelicerata</taxon>
        <taxon>Arachnida</taxon>
        <taxon>Araneae</taxon>
        <taxon>Araneomorphae</taxon>
        <taxon>Entelegynae</taxon>
        <taxon>Araneoidea</taxon>
        <taxon>Nephilidae</taxon>
        <taxon>Nephila</taxon>
    </lineage>
</organism>
<evidence type="ECO:0000313" key="2">
    <source>
        <dbReference type="Proteomes" id="UP000887013"/>
    </source>
</evidence>
<feature type="non-terminal residue" evidence="1">
    <location>
        <position position="30"/>
    </location>
</feature>
<comment type="caution">
    <text evidence="1">The sequence shown here is derived from an EMBL/GenBank/DDBJ whole genome shotgun (WGS) entry which is preliminary data.</text>
</comment>
<proteinExistence type="predicted"/>
<gene>
    <name evidence="1" type="ORF">NPIL_59071</name>
</gene>
<sequence>MDTQLNGSIKARNASREFETIDYHDFMCKE</sequence>